<reference evidence="2 3" key="1">
    <citation type="journal article" date="2015" name="Nature">
        <title>rRNA introns, odd ribosomes, and small enigmatic genomes across a large radiation of phyla.</title>
        <authorList>
            <person name="Brown C.T."/>
            <person name="Hug L.A."/>
            <person name="Thomas B.C."/>
            <person name="Sharon I."/>
            <person name="Castelle C.J."/>
            <person name="Singh A."/>
            <person name="Wilkins M.J."/>
            <person name="Williams K.H."/>
            <person name="Banfield J.F."/>
        </authorList>
    </citation>
    <scope>NUCLEOTIDE SEQUENCE [LARGE SCALE GENOMIC DNA]</scope>
</reference>
<dbReference type="InterPro" id="IPR021139">
    <property type="entry name" value="NYN"/>
</dbReference>
<protein>
    <recommendedName>
        <fullName evidence="1">NYN domain-containing protein</fullName>
    </recommendedName>
</protein>
<evidence type="ECO:0000313" key="2">
    <source>
        <dbReference type="EMBL" id="KKQ29913.1"/>
    </source>
</evidence>
<dbReference type="GO" id="GO:0004540">
    <property type="term" value="F:RNA nuclease activity"/>
    <property type="evidence" value="ECO:0007669"/>
    <property type="project" value="InterPro"/>
</dbReference>
<proteinExistence type="predicted"/>
<accession>A0A0G0GFJ7</accession>
<dbReference type="Proteomes" id="UP000034701">
    <property type="component" value="Unassembled WGS sequence"/>
</dbReference>
<dbReference type="AlphaFoldDB" id="A0A0G0GFJ7"/>
<evidence type="ECO:0000259" key="1">
    <source>
        <dbReference type="Pfam" id="PF01936"/>
    </source>
</evidence>
<dbReference type="EMBL" id="LBTA01000055">
    <property type="protein sequence ID" value="KKQ29913.1"/>
    <property type="molecule type" value="Genomic_DNA"/>
</dbReference>
<dbReference type="Gene3D" id="3.40.50.1010">
    <property type="entry name" value="5'-nuclease"/>
    <property type="match status" value="1"/>
</dbReference>
<comment type="caution">
    <text evidence="2">The sequence shown here is derived from an EMBL/GenBank/DDBJ whole genome shotgun (WGS) entry which is preliminary data.</text>
</comment>
<sequence length="95" mass="10964">MVGLKKGNVDSDIIFSVMKRLYKKEGFGKIILVSGDGDYKMLVDFLIEENKFEKMLFPSKKNSSSLYQKLGSAYFDYLDNKDIKNKIEVKKKRAP</sequence>
<name>A0A0G0GFJ7_9BACT</name>
<gene>
    <name evidence="2" type="ORF">US45_C0055G0007</name>
</gene>
<evidence type="ECO:0000313" key="3">
    <source>
        <dbReference type="Proteomes" id="UP000034701"/>
    </source>
</evidence>
<dbReference type="Pfam" id="PF01936">
    <property type="entry name" value="NYN"/>
    <property type="match status" value="1"/>
</dbReference>
<feature type="domain" description="NYN" evidence="1">
    <location>
        <begin position="5"/>
        <end position="66"/>
    </location>
</feature>
<organism evidence="2 3">
    <name type="scientific">Candidatus Nomurabacteria bacterium GW2011_GWA1_37_20</name>
    <dbReference type="NCBI Taxonomy" id="1618729"/>
    <lineage>
        <taxon>Bacteria</taxon>
        <taxon>Candidatus Nomuraibacteriota</taxon>
    </lineage>
</organism>